<dbReference type="AlphaFoldDB" id="A0A1M6Q2B0"/>
<evidence type="ECO:0000313" key="3">
    <source>
        <dbReference type="Proteomes" id="UP000184363"/>
    </source>
</evidence>
<feature type="region of interest" description="Disordered" evidence="1">
    <location>
        <begin position="110"/>
        <end position="132"/>
    </location>
</feature>
<name>A0A1M6Q2B0_PSETH</name>
<accession>A0A1M6Q2B0</accession>
<dbReference type="Gene3D" id="3.40.50.410">
    <property type="entry name" value="von Willebrand factor, type A domain"/>
    <property type="match status" value="1"/>
</dbReference>
<dbReference type="Pfam" id="PF05762">
    <property type="entry name" value="VWA_CoxE"/>
    <property type="match status" value="1"/>
</dbReference>
<dbReference type="InterPro" id="IPR036465">
    <property type="entry name" value="vWFA_dom_sf"/>
</dbReference>
<dbReference type="SUPFAM" id="SSF53300">
    <property type="entry name" value="vWA-like"/>
    <property type="match status" value="1"/>
</dbReference>
<dbReference type="CDD" id="cd00198">
    <property type="entry name" value="vWFA"/>
    <property type="match status" value="1"/>
</dbReference>
<protein>
    <recommendedName>
        <fullName evidence="4">VWFA domain-containing protein</fullName>
    </recommendedName>
</protein>
<keyword evidence="3" id="KW-1185">Reference proteome</keyword>
<dbReference type="PANTHER" id="PTHR39338">
    <property type="entry name" value="BLL5662 PROTEIN-RELATED"/>
    <property type="match status" value="1"/>
</dbReference>
<organism evidence="2 3">
    <name type="scientific">Pseudonocardia thermophila</name>
    <dbReference type="NCBI Taxonomy" id="1848"/>
    <lineage>
        <taxon>Bacteria</taxon>
        <taxon>Bacillati</taxon>
        <taxon>Actinomycetota</taxon>
        <taxon>Actinomycetes</taxon>
        <taxon>Pseudonocardiales</taxon>
        <taxon>Pseudonocardiaceae</taxon>
        <taxon>Pseudonocardia</taxon>
    </lineage>
</organism>
<dbReference type="PIRSF" id="PIRSF010256">
    <property type="entry name" value="CoxE_vWa"/>
    <property type="match status" value="1"/>
</dbReference>
<feature type="region of interest" description="Disordered" evidence="1">
    <location>
        <begin position="172"/>
        <end position="191"/>
    </location>
</feature>
<evidence type="ECO:0000313" key="2">
    <source>
        <dbReference type="EMBL" id="SHK14355.1"/>
    </source>
</evidence>
<dbReference type="EMBL" id="FRAP01000003">
    <property type="protein sequence ID" value="SHK14355.1"/>
    <property type="molecule type" value="Genomic_DNA"/>
</dbReference>
<evidence type="ECO:0000256" key="1">
    <source>
        <dbReference type="SAM" id="MobiDB-lite"/>
    </source>
</evidence>
<gene>
    <name evidence="2" type="ORF">SAMN05443637_10353</name>
</gene>
<evidence type="ECO:0008006" key="4">
    <source>
        <dbReference type="Google" id="ProtNLM"/>
    </source>
</evidence>
<dbReference type="STRING" id="1848.SAMN05443637_10353"/>
<proteinExistence type="predicted"/>
<dbReference type="RefSeq" id="WP_234996962.1">
    <property type="nucleotide sequence ID" value="NZ_CALGVN010000033.1"/>
</dbReference>
<dbReference type="InterPro" id="IPR008912">
    <property type="entry name" value="Uncharacterised_CoxE"/>
</dbReference>
<feature type="compositionally biased region" description="Basic residues" evidence="1">
    <location>
        <begin position="172"/>
        <end position="185"/>
    </location>
</feature>
<dbReference type="InterPro" id="IPR011195">
    <property type="entry name" value="UCP010256"/>
</dbReference>
<dbReference type="Proteomes" id="UP000184363">
    <property type="component" value="Unassembled WGS sequence"/>
</dbReference>
<reference evidence="2 3" key="1">
    <citation type="submission" date="2016-11" db="EMBL/GenBank/DDBJ databases">
        <authorList>
            <person name="Jaros S."/>
            <person name="Januszkiewicz K."/>
            <person name="Wedrychowicz H."/>
        </authorList>
    </citation>
    <scope>NUCLEOTIDE SEQUENCE [LARGE SCALE GENOMIC DNA]</scope>
    <source>
        <strain evidence="2 3">DSM 43832</strain>
    </source>
</reference>
<sequence length="391" mass="43133">MTGSSTDSTRSTDSTDSTGSGVVRMLVAFAREVRAAGVAVGAGDIETCCAALAGLDPTDLVDLYWAGRTTLVKRRADIPVYDEVFRVFFLGEARPVEELVRKQLRAEGSTESVVDVPATDPTQQEERPAETELGLAASAVTALRTTSFAACTEDELAVLRRMMRRFRLTPPRRRTRRTRPARRGHRPDPRRTVRRTLRMHGEPVPVQWQQRRVKMRPLVLLLDVSGSMADYSRALLQFAHTARQATRRVEVFCFGTRLARITVALQRRSPDAALAEAARTVVDWDGGTRIGACLDEFARHWGRRGMARGAVLVICSDGLDRGSPQLLETAMERLDRLAHTIVWLHPHQGAGQGTGPRGMGMMVAEPYIDLLLPGNDLDSLAEFAGVLPTLK</sequence>
<dbReference type="PANTHER" id="PTHR39338:SF6">
    <property type="entry name" value="BLL5662 PROTEIN"/>
    <property type="match status" value="1"/>
</dbReference>